<gene>
    <name evidence="1" type="ORF">LSINAPIS_LOCUS1813</name>
</gene>
<organism evidence="1 2">
    <name type="scientific">Leptidea sinapis</name>
    <dbReference type="NCBI Taxonomy" id="189913"/>
    <lineage>
        <taxon>Eukaryota</taxon>
        <taxon>Metazoa</taxon>
        <taxon>Ecdysozoa</taxon>
        <taxon>Arthropoda</taxon>
        <taxon>Hexapoda</taxon>
        <taxon>Insecta</taxon>
        <taxon>Pterygota</taxon>
        <taxon>Neoptera</taxon>
        <taxon>Endopterygota</taxon>
        <taxon>Lepidoptera</taxon>
        <taxon>Glossata</taxon>
        <taxon>Ditrysia</taxon>
        <taxon>Papilionoidea</taxon>
        <taxon>Pieridae</taxon>
        <taxon>Dismorphiinae</taxon>
        <taxon>Leptidea</taxon>
    </lineage>
</organism>
<reference evidence="1 2" key="1">
    <citation type="submission" date="2017-07" db="EMBL/GenBank/DDBJ databases">
        <authorList>
            <person name="Talla V."/>
            <person name="Backstrom N."/>
        </authorList>
    </citation>
    <scope>NUCLEOTIDE SEQUENCE [LARGE SCALE GENOMIC DNA]</scope>
</reference>
<dbReference type="AlphaFoldDB" id="A0A5E4PSU3"/>
<evidence type="ECO:0000313" key="1">
    <source>
        <dbReference type="EMBL" id="VVC88454.1"/>
    </source>
</evidence>
<dbReference type="InterPro" id="IPR021109">
    <property type="entry name" value="Peptidase_aspartic_dom_sf"/>
</dbReference>
<feature type="non-terminal residue" evidence="1">
    <location>
        <position position="187"/>
    </location>
</feature>
<dbReference type="PANTHER" id="PTHR47331:SF1">
    <property type="entry name" value="GAG-LIKE PROTEIN"/>
    <property type="match status" value="1"/>
</dbReference>
<feature type="non-terminal residue" evidence="1">
    <location>
        <position position="1"/>
    </location>
</feature>
<sequence length="187" mass="20819">NEHRIYDCSQFKSKSVDDRITLVNKLNLCTNCLRVVHSSRVCRLSGTCKICKRRHNTLLHKSNESDTDNYNSDPISKSATSSSEVLLCTALVDIINPTTNNKITIRALLDSGSQTYFITESLKEQLNLIPIHSDTQNVIGIVIPQISGKLPKSFIHTTHLNLSSFELADPSFYIPSEIGLLIGADIF</sequence>
<keyword evidence="2" id="KW-1185">Reference proteome</keyword>
<protein>
    <recommendedName>
        <fullName evidence="3">Peptidase aspartic putative domain-containing protein</fullName>
    </recommendedName>
</protein>
<dbReference type="Proteomes" id="UP000324832">
    <property type="component" value="Unassembled WGS sequence"/>
</dbReference>
<evidence type="ECO:0000313" key="2">
    <source>
        <dbReference type="Proteomes" id="UP000324832"/>
    </source>
</evidence>
<name>A0A5E4PSU3_9NEOP</name>
<evidence type="ECO:0008006" key="3">
    <source>
        <dbReference type="Google" id="ProtNLM"/>
    </source>
</evidence>
<dbReference type="PANTHER" id="PTHR47331">
    <property type="entry name" value="PHD-TYPE DOMAIN-CONTAINING PROTEIN"/>
    <property type="match status" value="1"/>
</dbReference>
<dbReference type="Pfam" id="PF13650">
    <property type="entry name" value="Asp_protease_2"/>
    <property type="match status" value="1"/>
</dbReference>
<dbReference type="Gene3D" id="2.40.70.10">
    <property type="entry name" value="Acid Proteases"/>
    <property type="match status" value="1"/>
</dbReference>
<accession>A0A5E4PSU3</accession>
<proteinExistence type="predicted"/>
<dbReference type="EMBL" id="FZQP02000335">
    <property type="protein sequence ID" value="VVC88454.1"/>
    <property type="molecule type" value="Genomic_DNA"/>
</dbReference>